<gene>
    <name evidence="6" type="ORF">GCM10009757_35820</name>
</gene>
<dbReference type="InterPro" id="IPR009057">
    <property type="entry name" value="Homeodomain-like_sf"/>
</dbReference>
<dbReference type="Gene3D" id="3.40.50.880">
    <property type="match status" value="1"/>
</dbReference>
<dbReference type="InterPro" id="IPR029062">
    <property type="entry name" value="Class_I_gatase-like"/>
</dbReference>
<dbReference type="SUPFAM" id="SSF46689">
    <property type="entry name" value="Homeodomain-like"/>
    <property type="match status" value="2"/>
</dbReference>
<keyword evidence="7" id="KW-1185">Reference proteome</keyword>
<dbReference type="Pfam" id="PF01965">
    <property type="entry name" value="DJ-1_PfpI"/>
    <property type="match status" value="1"/>
</dbReference>
<protein>
    <submittedName>
        <fullName evidence="6">DJ-1/PfpI family protein</fullName>
    </submittedName>
</protein>
<dbReference type="InterPro" id="IPR020449">
    <property type="entry name" value="Tscrpt_reg_AraC-type_HTH"/>
</dbReference>
<dbReference type="InterPro" id="IPR018060">
    <property type="entry name" value="HTH_AraC"/>
</dbReference>
<dbReference type="SMART" id="SM00342">
    <property type="entry name" value="HTH_ARAC"/>
    <property type="match status" value="1"/>
</dbReference>
<proteinExistence type="predicted"/>
<dbReference type="PRINTS" id="PR00032">
    <property type="entry name" value="HTHARAC"/>
</dbReference>
<feature type="region of interest" description="Disordered" evidence="4">
    <location>
        <begin position="310"/>
        <end position="334"/>
    </location>
</feature>
<dbReference type="PANTHER" id="PTHR43130">
    <property type="entry name" value="ARAC-FAMILY TRANSCRIPTIONAL REGULATOR"/>
    <property type="match status" value="1"/>
</dbReference>
<feature type="domain" description="HTH araC/xylS-type" evidence="5">
    <location>
        <begin position="215"/>
        <end position="313"/>
    </location>
</feature>
<dbReference type="SUPFAM" id="SSF52317">
    <property type="entry name" value="Class I glutamine amidotransferase-like"/>
    <property type="match status" value="1"/>
</dbReference>
<comment type="caution">
    <text evidence="6">The sequence shown here is derived from an EMBL/GenBank/DDBJ whole genome shotgun (WGS) entry which is preliminary data.</text>
</comment>
<dbReference type="PANTHER" id="PTHR43130:SF3">
    <property type="entry name" value="HTH-TYPE TRANSCRIPTIONAL REGULATOR RV1931C"/>
    <property type="match status" value="1"/>
</dbReference>
<accession>A0ABN2VAD7</accession>
<evidence type="ECO:0000259" key="5">
    <source>
        <dbReference type="PROSITE" id="PS01124"/>
    </source>
</evidence>
<keyword evidence="2" id="KW-0238">DNA-binding</keyword>
<keyword evidence="3" id="KW-0804">Transcription</keyword>
<dbReference type="InterPro" id="IPR002818">
    <property type="entry name" value="DJ-1/PfpI"/>
</dbReference>
<organism evidence="6 7">
    <name type="scientific">Streptomyces cheonanensis</name>
    <dbReference type="NCBI Taxonomy" id="312720"/>
    <lineage>
        <taxon>Bacteria</taxon>
        <taxon>Bacillati</taxon>
        <taxon>Actinomycetota</taxon>
        <taxon>Actinomycetes</taxon>
        <taxon>Kitasatosporales</taxon>
        <taxon>Streptomycetaceae</taxon>
        <taxon>Streptomyces</taxon>
    </lineage>
</organism>
<evidence type="ECO:0000256" key="1">
    <source>
        <dbReference type="ARBA" id="ARBA00023015"/>
    </source>
</evidence>
<keyword evidence="1" id="KW-0805">Transcription regulation</keyword>
<dbReference type="InterPro" id="IPR018062">
    <property type="entry name" value="HTH_AraC-typ_CS"/>
</dbReference>
<evidence type="ECO:0000256" key="4">
    <source>
        <dbReference type="SAM" id="MobiDB-lite"/>
    </source>
</evidence>
<reference evidence="6 7" key="1">
    <citation type="journal article" date="2019" name="Int. J. Syst. Evol. Microbiol.">
        <title>The Global Catalogue of Microorganisms (GCM) 10K type strain sequencing project: providing services to taxonomists for standard genome sequencing and annotation.</title>
        <authorList>
            <consortium name="The Broad Institute Genomics Platform"/>
            <consortium name="The Broad Institute Genome Sequencing Center for Infectious Disease"/>
            <person name="Wu L."/>
            <person name="Ma J."/>
        </authorList>
    </citation>
    <scope>NUCLEOTIDE SEQUENCE [LARGE SCALE GENOMIC DNA]</scope>
    <source>
        <strain evidence="6 7">JCM 14549</strain>
    </source>
</reference>
<dbReference type="EMBL" id="BAAANQ010000007">
    <property type="protein sequence ID" value="GAA2057224.1"/>
    <property type="molecule type" value="Genomic_DNA"/>
</dbReference>
<name>A0ABN2VAD7_9ACTN</name>
<evidence type="ECO:0000313" key="6">
    <source>
        <dbReference type="EMBL" id="GAA2057224.1"/>
    </source>
</evidence>
<evidence type="ECO:0000313" key="7">
    <source>
        <dbReference type="Proteomes" id="UP001403094"/>
    </source>
</evidence>
<dbReference type="InterPro" id="IPR052158">
    <property type="entry name" value="INH-QAR"/>
</dbReference>
<evidence type="ECO:0000256" key="2">
    <source>
        <dbReference type="ARBA" id="ARBA00023125"/>
    </source>
</evidence>
<dbReference type="Pfam" id="PF12833">
    <property type="entry name" value="HTH_18"/>
    <property type="match status" value="1"/>
</dbReference>
<feature type="compositionally biased region" description="Low complexity" evidence="4">
    <location>
        <begin position="323"/>
        <end position="334"/>
    </location>
</feature>
<sequence length="334" mass="35013">MVVRSTEGGTVVAVLAVPGAYALDLGVAVHVFSRYPGYRVVVCAEDAGAAAAGESAAGELRPTRGPEAVAGADVVVVPGYEDPLSPLPEGCAAALRAAVGRGARVIAICTGVFALAAEGLLDGRAATTHWRHTAALRERHPRVDVVENRLFVVDGPLVTTAGAGAGIDACLHVVRAEFGAVAADGVAKEVVASPARDAREPQFAELPAASRESLRATREWVLGRLGSPVTVQEMADHALLSRRTFIRRFTRETGMPPMRWVTSQRILLARRLLESSDRPVERIAAASGFGTAGHFRAVFRREVGVTPSAYRAAHPLPERPGPASQRAATSSATS</sequence>
<evidence type="ECO:0000256" key="3">
    <source>
        <dbReference type="ARBA" id="ARBA00023163"/>
    </source>
</evidence>
<dbReference type="PROSITE" id="PS01124">
    <property type="entry name" value="HTH_ARAC_FAMILY_2"/>
    <property type="match status" value="1"/>
</dbReference>
<dbReference type="Proteomes" id="UP001403094">
    <property type="component" value="Unassembled WGS sequence"/>
</dbReference>
<dbReference type="Gene3D" id="1.10.10.60">
    <property type="entry name" value="Homeodomain-like"/>
    <property type="match status" value="1"/>
</dbReference>
<dbReference type="PROSITE" id="PS00041">
    <property type="entry name" value="HTH_ARAC_FAMILY_1"/>
    <property type="match status" value="1"/>
</dbReference>